<dbReference type="GO" id="GO:0004359">
    <property type="term" value="F:glutaminase activity"/>
    <property type="evidence" value="ECO:0007669"/>
    <property type="project" value="UniProtKB-UniRule"/>
</dbReference>
<dbReference type="Gene3D" id="3.40.710.10">
    <property type="entry name" value="DD-peptidase/beta-lactamase superfamily"/>
    <property type="match status" value="1"/>
</dbReference>
<name>E3HDE1_ILYPC</name>
<dbReference type="KEGG" id="ipo:Ilyop_2381"/>
<gene>
    <name evidence="6" type="primary">glsA</name>
    <name evidence="7" type="ordered locus">Ilyop_2381</name>
</gene>
<evidence type="ECO:0000256" key="6">
    <source>
        <dbReference type="HAMAP-Rule" id="MF_00313"/>
    </source>
</evidence>
<feature type="binding site" evidence="6">
    <location>
        <position position="165"/>
    </location>
    <ligand>
        <name>substrate</name>
    </ligand>
</feature>
<comment type="subunit">
    <text evidence="2 6">Homotetramer.</text>
</comment>
<dbReference type="InterPro" id="IPR012338">
    <property type="entry name" value="Beta-lactam/transpept-like"/>
</dbReference>
<feature type="binding site" evidence="6">
    <location>
        <position position="189"/>
    </location>
    <ligand>
        <name>substrate</name>
    </ligand>
</feature>
<feature type="binding site" evidence="6">
    <location>
        <position position="240"/>
    </location>
    <ligand>
        <name>substrate</name>
    </ligand>
</feature>
<keyword evidence="8" id="KW-1185">Reference proteome</keyword>
<accession>E3HDE1</accession>
<evidence type="ECO:0000256" key="3">
    <source>
        <dbReference type="ARBA" id="ARBA00012918"/>
    </source>
</evidence>
<dbReference type="EMBL" id="CP002282">
    <property type="protein sequence ID" value="ADO84141.1"/>
    <property type="molecule type" value="Genomic_DNA"/>
</dbReference>
<feature type="binding site" evidence="6">
    <location>
        <position position="258"/>
    </location>
    <ligand>
        <name>substrate</name>
    </ligand>
</feature>
<dbReference type="HAMAP" id="MF_00313">
    <property type="entry name" value="Glutaminase"/>
    <property type="match status" value="1"/>
</dbReference>
<comment type="catalytic activity">
    <reaction evidence="5 6">
        <text>L-glutamine + H2O = L-glutamate + NH4(+)</text>
        <dbReference type="Rhea" id="RHEA:15889"/>
        <dbReference type="ChEBI" id="CHEBI:15377"/>
        <dbReference type="ChEBI" id="CHEBI:28938"/>
        <dbReference type="ChEBI" id="CHEBI:29985"/>
        <dbReference type="ChEBI" id="CHEBI:58359"/>
        <dbReference type="EC" id="3.5.1.2"/>
    </reaction>
</comment>
<dbReference type="Pfam" id="PF04960">
    <property type="entry name" value="Glutaminase"/>
    <property type="match status" value="1"/>
</dbReference>
<dbReference type="FunFam" id="3.40.710.10:FF:000005">
    <property type="entry name" value="Glutaminase"/>
    <property type="match status" value="1"/>
</dbReference>
<evidence type="ECO:0000256" key="1">
    <source>
        <dbReference type="ARBA" id="ARBA00011076"/>
    </source>
</evidence>
<dbReference type="NCBIfam" id="TIGR03814">
    <property type="entry name" value="Gln_ase"/>
    <property type="match status" value="1"/>
</dbReference>
<feature type="binding site" evidence="6">
    <location>
        <position position="113"/>
    </location>
    <ligand>
        <name>substrate</name>
    </ligand>
</feature>
<evidence type="ECO:0000256" key="5">
    <source>
        <dbReference type="ARBA" id="ARBA00049534"/>
    </source>
</evidence>
<organism evidence="7 8">
    <name type="scientific">Ilyobacter polytropus (strain ATCC 51220 / DSM 2926 / LMG 16218 / CuHBu1)</name>
    <dbReference type="NCBI Taxonomy" id="572544"/>
    <lineage>
        <taxon>Bacteria</taxon>
        <taxon>Fusobacteriati</taxon>
        <taxon>Fusobacteriota</taxon>
        <taxon>Fusobacteriia</taxon>
        <taxon>Fusobacteriales</taxon>
        <taxon>Fusobacteriaceae</taxon>
        <taxon>Ilyobacter</taxon>
    </lineage>
</organism>
<sequence length="304" mass="32891">MKEFLKGLVEKNRIKSEVGNVADYIPGLEKSDKNALGLCITSTNGTIYSIGDCNIKFTIQSVSKPITLMLAILDHGEEHVFSKVGMEPTGDAFNSIQKLETCKTHKPFNPMINAGAIATSALIKGKNSQEKFQRLLDFFRKISENETLEVNDDIYLGESLTGNKNKAMAYFMKGEGYIDGSIEDALYVYFRQCSIEVTAKDLARIGLFLARGGVMSNGERVVSERIAKIIKTLMITCGMYDGSGEFALRVGIPSKSGVGGGIMSVVPGKMGIGVFSPALDNKGNPIAGEALLEDLSSELSLSIF</sequence>
<dbReference type="SUPFAM" id="SSF56601">
    <property type="entry name" value="beta-lactamase/transpeptidase-like"/>
    <property type="match status" value="1"/>
</dbReference>
<dbReference type="OrthoDB" id="9788822at2"/>
<dbReference type="InterPro" id="IPR015868">
    <property type="entry name" value="Glutaminase"/>
</dbReference>
<keyword evidence="6" id="KW-0007">Acetylation</keyword>
<protein>
    <recommendedName>
        <fullName evidence="3 6">Glutaminase</fullName>
        <ecNumber evidence="3 6">3.5.1.2</ecNumber>
    </recommendedName>
</protein>
<dbReference type="RefSeq" id="WP_013388800.1">
    <property type="nucleotide sequence ID" value="NC_014633.1"/>
</dbReference>
<evidence type="ECO:0000256" key="2">
    <source>
        <dbReference type="ARBA" id="ARBA00011881"/>
    </source>
</evidence>
<dbReference type="PANTHER" id="PTHR12544">
    <property type="entry name" value="GLUTAMINASE"/>
    <property type="match status" value="1"/>
</dbReference>
<geneLocation type="plasmid" evidence="7 8">
    <name>pILYOP01</name>
</geneLocation>
<dbReference type="Proteomes" id="UP000006875">
    <property type="component" value="Plasmid pILYOP01"/>
</dbReference>
<comment type="similarity">
    <text evidence="1 6">Belongs to the glutaminase family.</text>
</comment>
<evidence type="ECO:0000256" key="4">
    <source>
        <dbReference type="ARBA" id="ARBA00022801"/>
    </source>
</evidence>
<dbReference type="HOGENOM" id="CLU_027932_1_1_0"/>
<dbReference type="PANTHER" id="PTHR12544:SF29">
    <property type="entry name" value="GLUTAMINASE"/>
    <property type="match status" value="1"/>
</dbReference>
<feature type="binding site" evidence="6">
    <location>
        <position position="158"/>
    </location>
    <ligand>
        <name>substrate</name>
    </ligand>
</feature>
<proteinExistence type="inferred from homology"/>
<feature type="binding site" evidence="6">
    <location>
        <position position="61"/>
    </location>
    <ligand>
        <name>substrate</name>
    </ligand>
</feature>
<evidence type="ECO:0000313" key="7">
    <source>
        <dbReference type="EMBL" id="ADO84141.1"/>
    </source>
</evidence>
<dbReference type="AlphaFoldDB" id="E3HDE1"/>
<evidence type="ECO:0000313" key="8">
    <source>
        <dbReference type="Proteomes" id="UP000006875"/>
    </source>
</evidence>
<dbReference type="GO" id="GO:0006543">
    <property type="term" value="P:L-glutamine catabolic process"/>
    <property type="evidence" value="ECO:0007669"/>
    <property type="project" value="TreeGrafter"/>
</dbReference>
<dbReference type="GO" id="GO:0006537">
    <property type="term" value="P:glutamate biosynthetic process"/>
    <property type="evidence" value="ECO:0007669"/>
    <property type="project" value="TreeGrafter"/>
</dbReference>
<dbReference type="EC" id="3.5.1.2" evidence="3 6"/>
<reference evidence="7 8" key="1">
    <citation type="journal article" date="2010" name="Stand. Genomic Sci.">
        <title>Complete genome sequence of Ilyobacter polytropus type strain (CuHbu1).</title>
        <authorList>
            <person name="Sikorski J."/>
            <person name="Chertkov O."/>
            <person name="Lapidus A."/>
            <person name="Nolan M."/>
            <person name="Lucas S."/>
            <person name="Del Rio T.G."/>
            <person name="Tice H."/>
            <person name="Cheng J.F."/>
            <person name="Tapia R."/>
            <person name="Han C."/>
            <person name="Goodwin L."/>
            <person name="Pitluck S."/>
            <person name="Liolios K."/>
            <person name="Ivanova N."/>
            <person name="Mavromatis K."/>
            <person name="Mikhailova N."/>
            <person name="Pati A."/>
            <person name="Chen A."/>
            <person name="Palaniappan K."/>
            <person name="Land M."/>
            <person name="Hauser L."/>
            <person name="Chang Y.J."/>
            <person name="Jeffries C.D."/>
            <person name="Brambilla E."/>
            <person name="Yasawong M."/>
            <person name="Rohde M."/>
            <person name="Pukall R."/>
            <person name="Spring S."/>
            <person name="Goker M."/>
            <person name="Woyke T."/>
            <person name="Bristow J."/>
            <person name="Eisen J.A."/>
            <person name="Markowitz V."/>
            <person name="Hugenholtz P."/>
            <person name="Kyrpides N.C."/>
            <person name="Klenk H.P."/>
        </authorList>
    </citation>
    <scope>NUCLEOTIDE SEQUENCE [LARGE SCALE GENOMIC DNA]</scope>
    <source>
        <strain evidence="8">ATCC 51220 / DSM 2926 / LMG 16218 / CuHBu1</strain>
        <plasmid evidence="8">pILYOP01</plasmid>
    </source>
</reference>
<keyword evidence="7" id="KW-0614">Plasmid</keyword>
<keyword evidence="4 6" id="KW-0378">Hydrolase</keyword>